<dbReference type="FunFam" id="3.30.40.10:FF:000187">
    <property type="entry name" value="E3 ubiquitin-protein ligase ATL6"/>
    <property type="match status" value="1"/>
</dbReference>
<evidence type="ECO:0000256" key="4">
    <source>
        <dbReference type="ARBA" id="ARBA00012483"/>
    </source>
</evidence>
<keyword evidence="6 16" id="KW-0812">Transmembrane</keyword>
<evidence type="ECO:0000256" key="6">
    <source>
        <dbReference type="ARBA" id="ARBA00022692"/>
    </source>
</evidence>
<keyword evidence="8 14" id="KW-0863">Zinc-finger</keyword>
<keyword evidence="9" id="KW-0833">Ubl conjugation pathway</keyword>
<feature type="compositionally biased region" description="Polar residues" evidence="15">
    <location>
        <begin position="421"/>
        <end position="437"/>
    </location>
</feature>
<feature type="domain" description="RING-type" evidence="18">
    <location>
        <begin position="132"/>
        <end position="174"/>
    </location>
</feature>
<dbReference type="InterPro" id="IPR053238">
    <property type="entry name" value="RING-H2_zinc_finger"/>
</dbReference>
<dbReference type="EC" id="2.3.2.27" evidence="4"/>
<reference evidence="19 20" key="1">
    <citation type="journal article" date="2020" name="IScience">
        <title>Genome Sequencing of the Endangered Kingdonia uniflora (Circaeasteraceae, Ranunculales) Reveals Potential Mechanisms of Evolutionary Specialization.</title>
        <authorList>
            <person name="Sun Y."/>
            <person name="Deng T."/>
            <person name="Zhang A."/>
            <person name="Moore M.J."/>
            <person name="Landis J.B."/>
            <person name="Lin N."/>
            <person name="Zhang H."/>
            <person name="Zhang X."/>
            <person name="Huang J."/>
            <person name="Zhang X."/>
            <person name="Sun H."/>
            <person name="Wang H."/>
        </authorList>
    </citation>
    <scope>NUCLEOTIDE SEQUENCE [LARGE SCALE GENOMIC DNA]</scope>
    <source>
        <strain evidence="19">TB1705</strain>
        <tissue evidence="19">Leaf</tissue>
    </source>
</reference>
<comment type="caution">
    <text evidence="19">The sequence shown here is derived from an EMBL/GenBank/DDBJ whole genome shotgun (WGS) entry which is preliminary data.</text>
</comment>
<protein>
    <recommendedName>
        <fullName evidence="4">RING-type E3 ubiquitin transferase</fullName>
        <ecNumber evidence="4">2.3.2.27</ecNumber>
    </recommendedName>
</protein>
<dbReference type="InterPro" id="IPR013083">
    <property type="entry name" value="Znf_RING/FYVE/PHD"/>
</dbReference>
<evidence type="ECO:0000256" key="13">
    <source>
        <dbReference type="ARBA" id="ARBA00024209"/>
    </source>
</evidence>
<dbReference type="PANTHER" id="PTHR14155:SF263">
    <property type="entry name" value="E3 UBIQUITIN-PROTEIN LIGASE ATL6"/>
    <property type="match status" value="1"/>
</dbReference>
<organism evidence="19 20">
    <name type="scientific">Kingdonia uniflora</name>
    <dbReference type="NCBI Taxonomy" id="39325"/>
    <lineage>
        <taxon>Eukaryota</taxon>
        <taxon>Viridiplantae</taxon>
        <taxon>Streptophyta</taxon>
        <taxon>Embryophyta</taxon>
        <taxon>Tracheophyta</taxon>
        <taxon>Spermatophyta</taxon>
        <taxon>Magnoliopsida</taxon>
        <taxon>Ranunculales</taxon>
        <taxon>Circaeasteraceae</taxon>
        <taxon>Kingdonia</taxon>
    </lineage>
</organism>
<proteinExistence type="inferred from homology"/>
<dbReference type="InterPro" id="IPR001841">
    <property type="entry name" value="Znf_RING"/>
</dbReference>
<dbReference type="SMART" id="SM00184">
    <property type="entry name" value="RING"/>
    <property type="match status" value="1"/>
</dbReference>
<dbReference type="SUPFAM" id="SSF57850">
    <property type="entry name" value="RING/U-box"/>
    <property type="match status" value="1"/>
</dbReference>
<dbReference type="Gene3D" id="3.30.40.10">
    <property type="entry name" value="Zinc/RING finger domain, C3HC4 (zinc finger)"/>
    <property type="match status" value="1"/>
</dbReference>
<keyword evidence="20" id="KW-1185">Reference proteome</keyword>
<sequence length="780" mass="87908">MKNKIECRGVLVLFLLFLLLEVSLVYGESGANATSPSPPVPPVSQYSAKFNPSMAVIIVILISAFFFMGLFSVYIRQCAGEEHNSRAIVMANGGSIRSRRTNGLHPDVIEMFPTFTYSIVKDLKIGKAELECAVCLNEFEDDESLRLLPKCDHVFHPKCIDLWLVSHITCPVCRSNLDPRQSAETTVINVSESDHTSDVSIHVNEEGSSRDVEVINPSDFPVPNRPTRTGPIQGKFPRSHSTGHSLVPPGECCERFTLRLPGDVRKYILNTMVVPVSSGDGSVSGGSSHRGYRTGGGEGSSRGKSYQFRRLEPQPSRRAKSDRWMFFTRTASVKSTSPKRPAIGIQLDVSVEPEQLTELRTNLNAEAKKRADLEFQLTRDRKLREKELNTERQARLTALKRHEDQMTTMQIALEALQNTQQVPPTRGHNQLPETSRVSTREKLGPRGVTIQSEASRGHRISARQEEEQGPLHRVPSRDRLSKGAGTYHPQPTRPAIQPTRHYVTKEHMDQRIKKLIKAQVLGTADDITKLQGSPIAKKLFDMEISKEGLMFKYIVDLESYKDGSYKKQLEVVQVDDQDEEKHLYHMHHNNMIEINQITNSNRSKRRRLSECCDLTPQDNEAKLLPESSNRRLGISFEDCGTSHVKFPHHDALVIMPKMKKFIIHTMMIDTRRGIEILFQSTIDQMGLTDQVIQSDTDISGFNGSKEEQVGKIILPITAGPATVDVVFYVISVKSRYLRIMGHCWIHNIEAIASTYHQALRFKHNNGNYEIRGSQKLSQAC</sequence>
<feature type="region of interest" description="Disordered" evidence="15">
    <location>
        <begin position="421"/>
        <end position="440"/>
    </location>
</feature>
<feature type="region of interest" description="Disordered" evidence="15">
    <location>
        <begin position="279"/>
        <end position="320"/>
    </location>
</feature>
<evidence type="ECO:0000256" key="2">
    <source>
        <dbReference type="ARBA" id="ARBA00004167"/>
    </source>
</evidence>
<comment type="pathway">
    <text evidence="3">Protein modification; protein ubiquitination.</text>
</comment>
<name>A0A7J7NIM2_9MAGN</name>
<feature type="region of interest" description="Disordered" evidence="15">
    <location>
        <begin position="448"/>
        <end position="495"/>
    </location>
</feature>
<evidence type="ECO:0000256" key="7">
    <source>
        <dbReference type="ARBA" id="ARBA00022723"/>
    </source>
</evidence>
<dbReference type="PANTHER" id="PTHR14155">
    <property type="entry name" value="RING FINGER DOMAIN-CONTAINING"/>
    <property type="match status" value="1"/>
</dbReference>
<keyword evidence="10" id="KW-0862">Zinc</keyword>
<evidence type="ECO:0000256" key="16">
    <source>
        <dbReference type="SAM" id="Phobius"/>
    </source>
</evidence>
<feature type="compositionally biased region" description="Basic and acidic residues" evidence="15">
    <location>
        <begin position="462"/>
        <end position="481"/>
    </location>
</feature>
<dbReference type="Proteomes" id="UP000541444">
    <property type="component" value="Unassembled WGS sequence"/>
</dbReference>
<evidence type="ECO:0000313" key="19">
    <source>
        <dbReference type="EMBL" id="KAF6166824.1"/>
    </source>
</evidence>
<evidence type="ECO:0000259" key="18">
    <source>
        <dbReference type="PROSITE" id="PS50089"/>
    </source>
</evidence>
<gene>
    <name evidence="19" type="ORF">GIB67_005700</name>
</gene>
<keyword evidence="11 16" id="KW-1133">Transmembrane helix</keyword>
<dbReference type="GO" id="GO:0008270">
    <property type="term" value="F:zinc ion binding"/>
    <property type="evidence" value="ECO:0007669"/>
    <property type="project" value="UniProtKB-KW"/>
</dbReference>
<comment type="catalytic activity">
    <reaction evidence="1">
        <text>S-ubiquitinyl-[E2 ubiquitin-conjugating enzyme]-L-cysteine + [acceptor protein]-L-lysine = [E2 ubiquitin-conjugating enzyme]-L-cysteine + N(6)-ubiquitinyl-[acceptor protein]-L-lysine.</text>
        <dbReference type="EC" id="2.3.2.27"/>
    </reaction>
</comment>
<evidence type="ECO:0000256" key="1">
    <source>
        <dbReference type="ARBA" id="ARBA00000900"/>
    </source>
</evidence>
<evidence type="ECO:0000256" key="11">
    <source>
        <dbReference type="ARBA" id="ARBA00022989"/>
    </source>
</evidence>
<evidence type="ECO:0000256" key="15">
    <source>
        <dbReference type="SAM" id="MobiDB-lite"/>
    </source>
</evidence>
<keyword evidence="17" id="KW-0732">Signal</keyword>
<evidence type="ECO:0000256" key="9">
    <source>
        <dbReference type="ARBA" id="ARBA00022786"/>
    </source>
</evidence>
<dbReference type="EMBL" id="JACGCM010000779">
    <property type="protein sequence ID" value="KAF6166824.1"/>
    <property type="molecule type" value="Genomic_DNA"/>
</dbReference>
<dbReference type="CDD" id="cd16461">
    <property type="entry name" value="RING-H2_EL5-like"/>
    <property type="match status" value="1"/>
</dbReference>
<dbReference type="PROSITE" id="PS50089">
    <property type="entry name" value="ZF_RING_2"/>
    <property type="match status" value="1"/>
</dbReference>
<evidence type="ECO:0000256" key="12">
    <source>
        <dbReference type="ARBA" id="ARBA00023136"/>
    </source>
</evidence>
<evidence type="ECO:0000256" key="14">
    <source>
        <dbReference type="PROSITE-ProRule" id="PRU00175"/>
    </source>
</evidence>
<feature type="chain" id="PRO_5029785929" description="RING-type E3 ubiquitin transferase" evidence="17">
    <location>
        <begin position="28"/>
        <end position="780"/>
    </location>
</feature>
<evidence type="ECO:0000313" key="20">
    <source>
        <dbReference type="Proteomes" id="UP000541444"/>
    </source>
</evidence>
<dbReference type="GO" id="GO:0061630">
    <property type="term" value="F:ubiquitin protein ligase activity"/>
    <property type="evidence" value="ECO:0007669"/>
    <property type="project" value="UniProtKB-EC"/>
</dbReference>
<dbReference type="AlphaFoldDB" id="A0A7J7NIM2"/>
<dbReference type="Pfam" id="PF13639">
    <property type="entry name" value="zf-RING_2"/>
    <property type="match status" value="1"/>
</dbReference>
<evidence type="ECO:0000256" key="10">
    <source>
        <dbReference type="ARBA" id="ARBA00022833"/>
    </source>
</evidence>
<keyword evidence="5" id="KW-0808">Transferase</keyword>
<feature type="region of interest" description="Disordered" evidence="15">
    <location>
        <begin position="205"/>
        <end position="244"/>
    </location>
</feature>
<evidence type="ECO:0000256" key="3">
    <source>
        <dbReference type="ARBA" id="ARBA00004906"/>
    </source>
</evidence>
<evidence type="ECO:0000256" key="17">
    <source>
        <dbReference type="SAM" id="SignalP"/>
    </source>
</evidence>
<keyword evidence="12 16" id="KW-0472">Membrane</keyword>
<dbReference type="OrthoDB" id="8062037at2759"/>
<evidence type="ECO:0000256" key="8">
    <source>
        <dbReference type="ARBA" id="ARBA00022771"/>
    </source>
</evidence>
<keyword evidence="7" id="KW-0479">Metal-binding</keyword>
<dbReference type="GO" id="GO:0016020">
    <property type="term" value="C:membrane"/>
    <property type="evidence" value="ECO:0007669"/>
    <property type="project" value="UniProtKB-SubCell"/>
</dbReference>
<comment type="similarity">
    <text evidence="13">Belongs to the RING-type zinc finger family. ATL subfamily.</text>
</comment>
<accession>A0A7J7NIM2</accession>
<evidence type="ECO:0000256" key="5">
    <source>
        <dbReference type="ARBA" id="ARBA00022679"/>
    </source>
</evidence>
<comment type="subcellular location">
    <subcellularLocation>
        <location evidence="2">Membrane</location>
        <topology evidence="2">Single-pass membrane protein</topology>
    </subcellularLocation>
</comment>
<feature type="signal peptide" evidence="17">
    <location>
        <begin position="1"/>
        <end position="27"/>
    </location>
</feature>
<feature type="transmembrane region" description="Helical" evidence="16">
    <location>
        <begin position="51"/>
        <end position="75"/>
    </location>
</feature>